<protein>
    <submittedName>
        <fullName evidence="1">Uncharacterized protein</fullName>
    </submittedName>
</protein>
<dbReference type="AlphaFoldDB" id="A0A6V7XDR5"/>
<evidence type="ECO:0000313" key="1">
    <source>
        <dbReference type="EMBL" id="CAD2197398.1"/>
    </source>
</evidence>
<comment type="caution">
    <text evidence="1">The sequence shown here is derived from an EMBL/GenBank/DDBJ whole genome shotgun (WGS) entry which is preliminary data.</text>
</comment>
<proteinExistence type="predicted"/>
<dbReference type="Proteomes" id="UP000580250">
    <property type="component" value="Unassembled WGS sequence"/>
</dbReference>
<evidence type="ECO:0000313" key="2">
    <source>
        <dbReference type="Proteomes" id="UP000580250"/>
    </source>
</evidence>
<dbReference type="SUPFAM" id="SSF46966">
    <property type="entry name" value="Spectrin repeat"/>
    <property type="match status" value="1"/>
</dbReference>
<dbReference type="EMBL" id="CAJEWN010001429">
    <property type="protein sequence ID" value="CAD2197398.1"/>
    <property type="molecule type" value="Genomic_DNA"/>
</dbReference>
<organism evidence="1 2">
    <name type="scientific">Meloidogyne enterolobii</name>
    <name type="common">Root-knot nematode worm</name>
    <name type="synonym">Meloidogyne mayaguensis</name>
    <dbReference type="NCBI Taxonomy" id="390850"/>
    <lineage>
        <taxon>Eukaryota</taxon>
        <taxon>Metazoa</taxon>
        <taxon>Ecdysozoa</taxon>
        <taxon>Nematoda</taxon>
        <taxon>Chromadorea</taxon>
        <taxon>Rhabditida</taxon>
        <taxon>Tylenchina</taxon>
        <taxon>Tylenchomorpha</taxon>
        <taxon>Tylenchoidea</taxon>
        <taxon>Meloidogynidae</taxon>
        <taxon>Meloidogyninae</taxon>
        <taxon>Meloidogyne</taxon>
    </lineage>
</organism>
<dbReference type="Pfam" id="PF00435">
    <property type="entry name" value="Spectrin"/>
    <property type="match status" value="1"/>
</dbReference>
<dbReference type="InterPro" id="IPR002017">
    <property type="entry name" value="Spectrin_repeat"/>
</dbReference>
<dbReference type="Gene3D" id="1.20.58.60">
    <property type="match status" value="1"/>
</dbReference>
<reference evidence="1 2" key="1">
    <citation type="submission" date="2020-08" db="EMBL/GenBank/DDBJ databases">
        <authorList>
            <person name="Koutsovoulos G."/>
            <person name="Danchin GJ E."/>
        </authorList>
    </citation>
    <scope>NUCLEOTIDE SEQUENCE [LARGE SCALE GENOMIC DNA]</scope>
</reference>
<gene>
    <name evidence="1" type="ORF">MENT_LOCUS50638</name>
</gene>
<sequence>MLQTGQEIQAKKRKRNKLIFEFFQLLEDRLNEISKKVNKMNEKKHFAVPELIEKVEELVVRFNSLHEPLERMRAELDESMGWHQLAFDVDVELQWIGEKKLIVECFATWPFINRSSTISKTTRTINC</sequence>
<accession>A0A6V7XDR5</accession>
<name>A0A6V7XDR5_MELEN</name>